<dbReference type="RefSeq" id="WP_386718178.1">
    <property type="nucleotide sequence ID" value="NZ_JBHRSZ010000002.1"/>
</dbReference>
<comment type="caution">
    <text evidence="1">The sequence shown here is derived from an EMBL/GenBank/DDBJ whole genome shotgun (WGS) entry which is preliminary data.</text>
</comment>
<evidence type="ECO:0000313" key="2">
    <source>
        <dbReference type="Proteomes" id="UP001595476"/>
    </source>
</evidence>
<sequence length="156" mass="18262">MKNFSISHIYPEPGVNFKISHKVVHYLKIQLQDLIELNDPEQLRDKSLVFTVSTKYSCENFHMLGPIDSRDEVVWTIWLPYEEFSNLDEELEGYLNMLSSATHLILKNYDVDKNEVDSVFMNVKSEVLGNKKYEYKELAIPMPDFDQLGIDIKNLK</sequence>
<proteinExistence type="predicted"/>
<dbReference type="Proteomes" id="UP001595476">
    <property type="component" value="Unassembled WGS sequence"/>
</dbReference>
<name>A0ABV7HA23_9GAMM</name>
<reference evidence="2" key="1">
    <citation type="journal article" date="2019" name="Int. J. Syst. Evol. Microbiol.">
        <title>The Global Catalogue of Microorganisms (GCM) 10K type strain sequencing project: providing services to taxonomists for standard genome sequencing and annotation.</title>
        <authorList>
            <consortium name="The Broad Institute Genomics Platform"/>
            <consortium name="The Broad Institute Genome Sequencing Center for Infectious Disease"/>
            <person name="Wu L."/>
            <person name="Ma J."/>
        </authorList>
    </citation>
    <scope>NUCLEOTIDE SEQUENCE [LARGE SCALE GENOMIC DNA]</scope>
    <source>
        <strain evidence="2">KCTC 52438</strain>
    </source>
</reference>
<accession>A0ABV7HA23</accession>
<evidence type="ECO:0000313" key="1">
    <source>
        <dbReference type="EMBL" id="MFC3150768.1"/>
    </source>
</evidence>
<organism evidence="1 2">
    <name type="scientific">Litoribrevibacter euphylliae</name>
    <dbReference type="NCBI Taxonomy" id="1834034"/>
    <lineage>
        <taxon>Bacteria</taxon>
        <taxon>Pseudomonadati</taxon>
        <taxon>Pseudomonadota</taxon>
        <taxon>Gammaproteobacteria</taxon>
        <taxon>Oceanospirillales</taxon>
        <taxon>Oceanospirillaceae</taxon>
        <taxon>Litoribrevibacter</taxon>
    </lineage>
</organism>
<dbReference type="EMBL" id="JBHRSZ010000002">
    <property type="protein sequence ID" value="MFC3150768.1"/>
    <property type="molecule type" value="Genomic_DNA"/>
</dbReference>
<protein>
    <submittedName>
        <fullName evidence="1">Uncharacterized protein</fullName>
    </submittedName>
</protein>
<gene>
    <name evidence="1" type="ORF">ACFOEK_07000</name>
</gene>
<keyword evidence="2" id="KW-1185">Reference proteome</keyword>